<keyword evidence="4" id="KW-0812">Transmembrane</keyword>
<dbReference type="SUPFAM" id="SSF54373">
    <property type="entry name" value="FAD-linked reductases, C-terminal domain"/>
    <property type="match status" value="1"/>
</dbReference>
<sequence length="555" mass="61755">MAPDPWQKCKWAKQQVARRLDSRRCLRSSVGESRSQSARQPPGTPRLLITWGKTLKTTMSKTARVLVVGAGLAGLAAAAALYEAGFQHVQILEATEKPGGRIDTTRPFGPEIIELGANWIHGQEGNPLYSLAKEHGLLHQDPLASIMCLPTSVTPEDYFFREDGRQMDPHEVEQICALFGRLTARAFSSELEDRFLMKSLGCYLDEAFAEETPAHSTPEARQIFEWCKRSECTDEASSSLYEVSVSQIGHYVALKGGFFNTLGPGGYQAVLDVLMRSFPAGALMCSTVVQQIRWMPDGDAHRGEAGPPVKVICEDGQEYDVDHVILTASLGFLKERAHSLFKPLLPAVKSRAIESLGFGTVDKIFLQFDRRFWPEDCAGIQLVWDQGPEDAAVHALLSHGDAWRDTWYKKICGFDVVARHPTVLCGWITGREAEHMESLDEEEVGDVCVRLLRTFTSWPVNKPMQVLVSRWRHHPYARGSYTYVPCGVDAAREHRALAEPLPSDPMSSGVKPLQVLFAGEATHVNFYTTTHGAYMTGVREAQRLICYYTDQQVAA</sequence>
<feature type="domain" description="Amine oxidase" evidence="5">
    <location>
        <begin position="72"/>
        <end position="545"/>
    </location>
</feature>
<evidence type="ECO:0000256" key="4">
    <source>
        <dbReference type="SAM" id="Phobius"/>
    </source>
</evidence>
<evidence type="ECO:0000256" key="3">
    <source>
        <dbReference type="ARBA" id="ARBA00022827"/>
    </source>
</evidence>
<dbReference type="EMBL" id="JARO02006060">
    <property type="protein sequence ID" value="KPP65800.1"/>
    <property type="molecule type" value="Genomic_DNA"/>
</dbReference>
<evidence type="ECO:0000313" key="7">
    <source>
        <dbReference type="Proteomes" id="UP000034805"/>
    </source>
</evidence>
<accession>A0A0P7U758</accession>
<dbReference type="AlphaFoldDB" id="A0A0P7U758"/>
<reference evidence="6 7" key="1">
    <citation type="submission" date="2015-08" db="EMBL/GenBank/DDBJ databases">
        <title>The genome of the Asian arowana (Scleropages formosus).</title>
        <authorList>
            <person name="Tan M.H."/>
            <person name="Gan H.M."/>
            <person name="Croft L.J."/>
            <person name="Austin C.M."/>
        </authorList>
    </citation>
    <scope>NUCLEOTIDE SEQUENCE [LARGE SCALE GENOMIC DNA]</scope>
    <source>
        <strain evidence="6">Aro1</strain>
    </source>
</reference>
<comment type="caution">
    <text evidence="6">The sequence shown here is derived from an EMBL/GenBank/DDBJ whole genome shotgun (WGS) entry which is preliminary data.</text>
</comment>
<keyword evidence="2" id="KW-0285">Flavoprotein</keyword>
<proteinExistence type="predicted"/>
<organism evidence="6 7">
    <name type="scientific">Scleropages formosus</name>
    <name type="common">Asian bonytongue</name>
    <name type="synonym">Osteoglossum formosum</name>
    <dbReference type="NCBI Taxonomy" id="113540"/>
    <lineage>
        <taxon>Eukaryota</taxon>
        <taxon>Metazoa</taxon>
        <taxon>Chordata</taxon>
        <taxon>Craniata</taxon>
        <taxon>Vertebrata</taxon>
        <taxon>Euteleostomi</taxon>
        <taxon>Actinopterygii</taxon>
        <taxon>Neopterygii</taxon>
        <taxon>Teleostei</taxon>
        <taxon>Osteoglossocephala</taxon>
        <taxon>Osteoglossomorpha</taxon>
        <taxon>Osteoglossiformes</taxon>
        <taxon>Osteoglossidae</taxon>
        <taxon>Scleropages</taxon>
    </lineage>
</organism>
<evidence type="ECO:0000259" key="5">
    <source>
        <dbReference type="Pfam" id="PF01593"/>
    </source>
</evidence>
<evidence type="ECO:0000256" key="2">
    <source>
        <dbReference type="ARBA" id="ARBA00022630"/>
    </source>
</evidence>
<evidence type="ECO:0000256" key="1">
    <source>
        <dbReference type="ARBA" id="ARBA00001974"/>
    </source>
</evidence>
<name>A0A0P7U758_SCLFO</name>
<dbReference type="PANTHER" id="PTHR10742">
    <property type="entry name" value="FLAVIN MONOAMINE OXIDASE"/>
    <property type="match status" value="1"/>
</dbReference>
<dbReference type="InterPro" id="IPR002937">
    <property type="entry name" value="Amino_oxidase"/>
</dbReference>
<evidence type="ECO:0000313" key="6">
    <source>
        <dbReference type="EMBL" id="KPP65800.1"/>
    </source>
</evidence>
<dbReference type="Gene3D" id="3.50.50.60">
    <property type="entry name" value="FAD/NAD(P)-binding domain"/>
    <property type="match status" value="1"/>
</dbReference>
<dbReference type="Gene3D" id="3.90.660.10">
    <property type="match status" value="1"/>
</dbReference>
<dbReference type="Proteomes" id="UP000034805">
    <property type="component" value="Unassembled WGS sequence"/>
</dbReference>
<comment type="cofactor">
    <cofactor evidence="1">
        <name>FAD</name>
        <dbReference type="ChEBI" id="CHEBI:57692"/>
    </cofactor>
</comment>
<protein>
    <submittedName>
        <fullName evidence="6">Peroxisomal N(1)-acetyl-spermine/spermidine oxidase-like</fullName>
    </submittedName>
</protein>
<dbReference type="InterPro" id="IPR050281">
    <property type="entry name" value="Flavin_monoamine_oxidase"/>
</dbReference>
<keyword evidence="4" id="KW-1133">Transmembrane helix</keyword>
<dbReference type="Pfam" id="PF01593">
    <property type="entry name" value="Amino_oxidase"/>
    <property type="match status" value="1"/>
</dbReference>
<keyword evidence="4" id="KW-0472">Membrane</keyword>
<dbReference type="InterPro" id="IPR036188">
    <property type="entry name" value="FAD/NAD-bd_sf"/>
</dbReference>
<dbReference type="STRING" id="113540.ENSSFOP00015026117"/>
<feature type="transmembrane region" description="Helical" evidence="4">
    <location>
        <begin position="63"/>
        <end position="82"/>
    </location>
</feature>
<dbReference type="GO" id="GO:0046592">
    <property type="term" value="F:polyamine oxidase activity"/>
    <property type="evidence" value="ECO:0007669"/>
    <property type="project" value="TreeGrafter"/>
</dbReference>
<dbReference type="PANTHER" id="PTHR10742:SF377">
    <property type="entry name" value="SPERMINE OXIDASE-LIKE"/>
    <property type="match status" value="1"/>
</dbReference>
<keyword evidence="3" id="KW-0274">FAD</keyword>
<gene>
    <name evidence="6" type="ORF">Z043_115754</name>
</gene>
<dbReference type="SUPFAM" id="SSF51905">
    <property type="entry name" value="FAD/NAD(P)-binding domain"/>
    <property type="match status" value="1"/>
</dbReference>